<sequence length="324" mass="37408">MRRLYGQHSGTYTVSELCGLFGKSKQAYYKHDANADLRRLALEEFAVQYIREVKAKDPGIGGMKVWAMYCRTFGERDRIGRDRFCDIFDRYGFKIRRRRRVRTTDSRHNNPTYPNIVKEVIPTRFGEIVVGDITYIPVESFDGERRFCYVSLLMDSYSKMILGYSVGMTLETKYPMEALKDAVRVLRSYGVNLSATIHHSDRGVQYTCADYVTELLQNNMMISMTESGNPKDNAEAERINNTLKNELFKGMIFKDIAQVREALKKAVLFYNHERPHLSLEMRTPADAVRETGRFKRQWTSYRERAIDAIRTPHAAETGPAKATG</sequence>
<dbReference type="InterPro" id="IPR012337">
    <property type="entry name" value="RNaseH-like_sf"/>
</dbReference>
<dbReference type="SUPFAM" id="SSF53098">
    <property type="entry name" value="Ribonuclease H-like"/>
    <property type="match status" value="1"/>
</dbReference>
<dbReference type="Pfam" id="PF13683">
    <property type="entry name" value="rve_3"/>
    <property type="match status" value="1"/>
</dbReference>
<dbReference type="InterPro" id="IPR036397">
    <property type="entry name" value="RNaseH_sf"/>
</dbReference>
<dbReference type="EMBL" id="LN853105">
    <property type="protein sequence ID" value="CRY95070.1"/>
    <property type="molecule type" value="Genomic_DNA"/>
</dbReference>
<feature type="domain" description="Integrase catalytic" evidence="1">
    <location>
        <begin position="118"/>
        <end position="292"/>
    </location>
</feature>
<dbReference type="InterPro" id="IPR001584">
    <property type="entry name" value="Integrase_cat-core"/>
</dbReference>
<reference evidence="2" key="2">
    <citation type="submission" date="2015-07" db="EMBL/GenBank/DDBJ databases">
        <title>Plasmids, circular viruses and viroids from rat gut.</title>
        <authorList>
            <person name="Jorgensen T.J."/>
            <person name="Hansen M.A."/>
            <person name="Xu Z."/>
            <person name="Tabak M.A."/>
            <person name="Sorensen S.J."/>
            <person name="Hansen L.H."/>
        </authorList>
    </citation>
    <scope>NUCLEOTIDE SEQUENCE</scope>
    <source>
        <strain evidence="2">RGRH0463</strain>
    </source>
</reference>
<dbReference type="AlphaFoldDB" id="A0A0H5Q0Y1"/>
<dbReference type="GO" id="GO:0015074">
    <property type="term" value="P:DNA integration"/>
    <property type="evidence" value="ECO:0007669"/>
    <property type="project" value="InterPro"/>
</dbReference>
<dbReference type="Gene3D" id="3.30.420.10">
    <property type="entry name" value="Ribonuclease H-like superfamily/Ribonuclease H"/>
    <property type="match status" value="1"/>
</dbReference>
<proteinExistence type="predicted"/>
<reference evidence="2" key="1">
    <citation type="submission" date="2015-06" db="EMBL/GenBank/DDBJ databases">
        <authorList>
            <person name="Joergensen T."/>
        </authorList>
    </citation>
    <scope>NUCLEOTIDE SEQUENCE</scope>
    <source>
        <strain evidence="2">RGRH0463</strain>
    </source>
</reference>
<dbReference type="PROSITE" id="PS50994">
    <property type="entry name" value="INTEGRASE"/>
    <property type="match status" value="1"/>
</dbReference>
<dbReference type="NCBIfam" id="NF033516">
    <property type="entry name" value="transpos_IS3"/>
    <property type="match status" value="1"/>
</dbReference>
<dbReference type="InterPro" id="IPR050900">
    <property type="entry name" value="Transposase_IS3/IS150/IS904"/>
</dbReference>
<dbReference type="GO" id="GO:0003676">
    <property type="term" value="F:nucleic acid binding"/>
    <property type="evidence" value="ECO:0007669"/>
    <property type="project" value="InterPro"/>
</dbReference>
<protein>
    <recommendedName>
        <fullName evidence="1">Integrase catalytic domain-containing protein</fullName>
    </recommendedName>
</protein>
<name>A0A0H5Q0Y1_9ZZZZ</name>
<dbReference type="PANTHER" id="PTHR46889">
    <property type="entry name" value="TRANSPOSASE INSF FOR INSERTION SEQUENCE IS3B-RELATED"/>
    <property type="match status" value="1"/>
</dbReference>
<organism evidence="2">
    <name type="scientific">uncultured prokaryote</name>
    <dbReference type="NCBI Taxonomy" id="198431"/>
    <lineage>
        <taxon>unclassified sequences</taxon>
        <taxon>environmental samples</taxon>
    </lineage>
</organism>
<evidence type="ECO:0000259" key="1">
    <source>
        <dbReference type="PROSITE" id="PS50994"/>
    </source>
</evidence>
<evidence type="ECO:0000313" key="2">
    <source>
        <dbReference type="EMBL" id="CRY95070.1"/>
    </source>
</evidence>
<dbReference type="PANTHER" id="PTHR46889:SF5">
    <property type="entry name" value="INTEGRASE PROTEIN"/>
    <property type="match status" value="1"/>
</dbReference>
<dbReference type="InterPro" id="IPR048020">
    <property type="entry name" value="Transpos_IS3"/>
</dbReference>
<accession>A0A0H5Q0Y1</accession>